<organism evidence="8 9">
    <name type="scientific">Pandoraea commovens</name>
    <dbReference type="NCBI Taxonomy" id="2508289"/>
    <lineage>
        <taxon>Bacteria</taxon>
        <taxon>Pseudomonadati</taxon>
        <taxon>Pseudomonadota</taxon>
        <taxon>Betaproteobacteria</taxon>
        <taxon>Burkholderiales</taxon>
        <taxon>Burkholderiaceae</taxon>
        <taxon>Pandoraea</taxon>
    </lineage>
</organism>
<dbReference type="PROSITE" id="PS01096">
    <property type="entry name" value="PPIC_PPIASE_1"/>
    <property type="match status" value="1"/>
</dbReference>
<evidence type="ECO:0000256" key="4">
    <source>
        <dbReference type="ARBA" id="ARBA00023110"/>
    </source>
</evidence>
<comment type="similarity">
    <text evidence="2">Belongs to the PpiC/parvulin rotamase family.</text>
</comment>
<evidence type="ECO:0000313" key="8">
    <source>
        <dbReference type="EMBL" id="UVA79309.1"/>
    </source>
</evidence>
<dbReference type="InterPro" id="IPR000297">
    <property type="entry name" value="PPIase_PpiC"/>
</dbReference>
<dbReference type="EC" id="5.2.1.8" evidence="3"/>
<evidence type="ECO:0000256" key="2">
    <source>
        <dbReference type="ARBA" id="ARBA00007656"/>
    </source>
</evidence>
<name>A0ABY5QF79_9BURK</name>
<dbReference type="SUPFAM" id="SSF54534">
    <property type="entry name" value="FKBP-like"/>
    <property type="match status" value="1"/>
</dbReference>
<protein>
    <recommendedName>
        <fullName evidence="3">peptidylprolyl isomerase</fullName>
        <ecNumber evidence="3">5.2.1.8</ecNumber>
    </recommendedName>
</protein>
<evidence type="ECO:0000256" key="1">
    <source>
        <dbReference type="ARBA" id="ARBA00000971"/>
    </source>
</evidence>
<evidence type="ECO:0000256" key="6">
    <source>
        <dbReference type="PROSITE-ProRule" id="PRU00278"/>
    </source>
</evidence>
<dbReference type="EMBL" id="CP102780">
    <property type="protein sequence ID" value="UVA79309.1"/>
    <property type="molecule type" value="Genomic_DNA"/>
</dbReference>
<gene>
    <name evidence="8" type="ORF">NTU39_25525</name>
</gene>
<dbReference type="PANTHER" id="PTHR47245">
    <property type="entry name" value="PEPTIDYLPROLYL ISOMERASE"/>
    <property type="match status" value="1"/>
</dbReference>
<comment type="catalytic activity">
    <reaction evidence="1">
        <text>[protein]-peptidylproline (omega=180) = [protein]-peptidylproline (omega=0)</text>
        <dbReference type="Rhea" id="RHEA:16237"/>
        <dbReference type="Rhea" id="RHEA-COMP:10747"/>
        <dbReference type="Rhea" id="RHEA-COMP:10748"/>
        <dbReference type="ChEBI" id="CHEBI:83833"/>
        <dbReference type="ChEBI" id="CHEBI:83834"/>
        <dbReference type="EC" id="5.2.1.8"/>
    </reaction>
</comment>
<evidence type="ECO:0000256" key="3">
    <source>
        <dbReference type="ARBA" id="ARBA00013194"/>
    </source>
</evidence>
<dbReference type="InterPro" id="IPR023058">
    <property type="entry name" value="PPIase_PpiC_CS"/>
</dbReference>
<evidence type="ECO:0000256" key="5">
    <source>
        <dbReference type="ARBA" id="ARBA00023235"/>
    </source>
</evidence>
<proteinExistence type="inferred from homology"/>
<dbReference type="PANTHER" id="PTHR47245:SF2">
    <property type="entry name" value="PEPTIDYL-PROLYL CIS-TRANS ISOMERASE HP_0175-RELATED"/>
    <property type="match status" value="1"/>
</dbReference>
<keyword evidence="9" id="KW-1185">Reference proteome</keyword>
<evidence type="ECO:0000259" key="7">
    <source>
        <dbReference type="PROSITE" id="PS50198"/>
    </source>
</evidence>
<evidence type="ECO:0000313" key="9">
    <source>
        <dbReference type="Proteomes" id="UP001058980"/>
    </source>
</evidence>
<dbReference type="Pfam" id="PF00639">
    <property type="entry name" value="Rotamase"/>
    <property type="match status" value="1"/>
</dbReference>
<dbReference type="Gene3D" id="3.10.50.40">
    <property type="match status" value="1"/>
</dbReference>
<keyword evidence="5 6" id="KW-0413">Isomerase</keyword>
<sequence>MNVLLESVMSLSVNGIVIDARRVADEIDQHRDAADPEAAAQRALVSRELLRQRARDLRLLAEDAGASDDAVVDALFTRDVQVRHPTEAECRTYFHDHAGQFRVGDKVQASHILFALSAGVPLSSTLGRAQSALDAVLAEPTSFETVAQAMSDCPSGRSGGSLGMLARGSGAPEFELVLFCGDRLGVLPRLVNTRYGFHVLRIERRVKGRMPPFERVADRIAAQLYEQARARALRHYVALLADAAEISGANDENKMQDWNEGEGPTRMQ</sequence>
<reference evidence="8" key="1">
    <citation type="submission" date="2022-08" db="EMBL/GenBank/DDBJ databases">
        <title>Multi-unit outbreak of Pandoraea commovens among non-cystic fibrosis intensive care patients from 2019 to 2021 in Berlin, Germany.</title>
        <authorList>
            <person name="Menzel P."/>
        </authorList>
    </citation>
    <scope>NUCLEOTIDE SEQUENCE</scope>
    <source>
        <strain evidence="8">LB-19-202-79</strain>
    </source>
</reference>
<keyword evidence="4 6" id="KW-0697">Rotamase</keyword>
<feature type="domain" description="PpiC" evidence="7">
    <location>
        <begin position="104"/>
        <end position="204"/>
    </location>
</feature>
<dbReference type="InterPro" id="IPR050245">
    <property type="entry name" value="PrsA_foldase"/>
</dbReference>
<accession>A0ABY5QF79</accession>
<dbReference type="GO" id="GO:0003755">
    <property type="term" value="F:peptidyl-prolyl cis-trans isomerase activity"/>
    <property type="evidence" value="ECO:0007669"/>
    <property type="project" value="UniProtKB-EC"/>
</dbReference>
<dbReference type="Proteomes" id="UP001058980">
    <property type="component" value="Chromosome"/>
</dbReference>
<dbReference type="InterPro" id="IPR046357">
    <property type="entry name" value="PPIase_dom_sf"/>
</dbReference>
<dbReference type="PROSITE" id="PS50198">
    <property type="entry name" value="PPIC_PPIASE_2"/>
    <property type="match status" value="1"/>
</dbReference>